<name>A0A1I0HJE3_9BACI</name>
<dbReference type="RefSeq" id="WP_090873057.1">
    <property type="nucleotide sequence ID" value="NZ_FOHE01000035.1"/>
</dbReference>
<protein>
    <submittedName>
        <fullName evidence="2">Conserved hypothetical integral membrane protein TIGR02206</fullName>
    </submittedName>
</protein>
<dbReference type="AlphaFoldDB" id="A0A1I0HJE3"/>
<dbReference type="InterPro" id="IPR011737">
    <property type="entry name" value="CHP02206_TP0381"/>
</dbReference>
<gene>
    <name evidence="2" type="ORF">SAMN05216389_1359</name>
</gene>
<evidence type="ECO:0000256" key="1">
    <source>
        <dbReference type="SAM" id="Phobius"/>
    </source>
</evidence>
<evidence type="ECO:0000313" key="3">
    <source>
        <dbReference type="Proteomes" id="UP000198618"/>
    </source>
</evidence>
<feature type="transmembrane region" description="Helical" evidence="1">
    <location>
        <begin position="170"/>
        <end position="191"/>
    </location>
</feature>
<proteinExistence type="predicted"/>
<feature type="transmembrane region" description="Helical" evidence="1">
    <location>
        <begin position="106"/>
        <end position="125"/>
    </location>
</feature>
<dbReference type="NCBIfam" id="TIGR02206">
    <property type="entry name" value="intg_mem_TP0381"/>
    <property type="match status" value="1"/>
</dbReference>
<dbReference type="OrthoDB" id="9813172at2"/>
<keyword evidence="1" id="KW-0472">Membrane</keyword>
<dbReference type="Proteomes" id="UP000198618">
    <property type="component" value="Unassembled WGS sequence"/>
</dbReference>
<feature type="transmembrane region" description="Helical" evidence="1">
    <location>
        <begin position="15"/>
        <end position="36"/>
    </location>
</feature>
<reference evidence="2 3" key="1">
    <citation type="submission" date="2016-10" db="EMBL/GenBank/DDBJ databases">
        <authorList>
            <person name="de Groot N.N."/>
        </authorList>
    </citation>
    <scope>NUCLEOTIDE SEQUENCE [LARGE SCALE GENOMIC DNA]</scope>
    <source>
        <strain evidence="2 3">IBRC-M 10780</strain>
    </source>
</reference>
<feature type="transmembrane region" description="Helical" evidence="1">
    <location>
        <begin position="137"/>
        <end position="158"/>
    </location>
</feature>
<organism evidence="2 3">
    <name type="scientific">Oceanobacillus limi</name>
    <dbReference type="NCBI Taxonomy" id="930131"/>
    <lineage>
        <taxon>Bacteria</taxon>
        <taxon>Bacillati</taxon>
        <taxon>Bacillota</taxon>
        <taxon>Bacilli</taxon>
        <taxon>Bacillales</taxon>
        <taxon>Bacillaceae</taxon>
        <taxon>Oceanobacillus</taxon>
    </lineage>
</organism>
<keyword evidence="3" id="KW-1185">Reference proteome</keyword>
<keyword evidence="1" id="KW-0812">Transmembrane</keyword>
<dbReference type="EMBL" id="FOHE01000035">
    <property type="protein sequence ID" value="SET83235.1"/>
    <property type="molecule type" value="Genomic_DNA"/>
</dbReference>
<keyword evidence="1" id="KW-1133">Transmembrane helix</keyword>
<sequence>MKDWFASNSNQPFELFHISHIIIILIYMIGITLTIISSQQASKRKKESIRWIFFCILILSESSYQLWGLFNGMWNTREFLPFQLCSISGIVAIISLLTRNVKLIQILYFIGIIPPLLAVVTPELFHAYPHFRFWQFFTHHIVLSCATLFLVTSSNVTISFRTTIESYSYLLIYAAITGFILNPLFDANFLFLARPGSASTPLGLLGNNTWYYINLCLLGFIVFLFMFGIYKIFRKKS</sequence>
<dbReference type="Pfam" id="PF14808">
    <property type="entry name" value="TMEM164"/>
    <property type="match status" value="1"/>
</dbReference>
<accession>A0A1I0HJE3</accession>
<feature type="transmembrane region" description="Helical" evidence="1">
    <location>
        <begin position="48"/>
        <end position="67"/>
    </location>
</feature>
<feature type="transmembrane region" description="Helical" evidence="1">
    <location>
        <begin position="79"/>
        <end position="97"/>
    </location>
</feature>
<feature type="transmembrane region" description="Helical" evidence="1">
    <location>
        <begin position="211"/>
        <end position="233"/>
    </location>
</feature>
<dbReference type="STRING" id="930131.SAMN05216389_1359"/>
<evidence type="ECO:0000313" key="2">
    <source>
        <dbReference type="EMBL" id="SET83235.1"/>
    </source>
</evidence>